<dbReference type="Proteomes" id="UP000002361">
    <property type="component" value="Chromosome"/>
</dbReference>
<dbReference type="AlphaFoldDB" id="D5ARG3"/>
<evidence type="ECO:0000313" key="2">
    <source>
        <dbReference type="EMBL" id="ADE86968.1"/>
    </source>
</evidence>
<keyword evidence="3" id="KW-1185">Reference proteome</keyword>
<accession>D5ARG3</accession>
<feature type="region of interest" description="Disordered" evidence="1">
    <location>
        <begin position="1"/>
        <end position="39"/>
    </location>
</feature>
<dbReference type="EMBL" id="CP001312">
    <property type="protein sequence ID" value="ADE86968.1"/>
    <property type="molecule type" value="Genomic_DNA"/>
</dbReference>
<gene>
    <name evidence="2" type="ordered locus">RCAP_rcc03244</name>
</gene>
<evidence type="ECO:0000256" key="1">
    <source>
        <dbReference type="SAM" id="MobiDB-lite"/>
    </source>
</evidence>
<organism evidence="2 3">
    <name type="scientific">Rhodobacter capsulatus (strain ATCC BAA-309 / NBRC 16581 / SB1003)</name>
    <dbReference type="NCBI Taxonomy" id="272942"/>
    <lineage>
        <taxon>Bacteria</taxon>
        <taxon>Pseudomonadati</taxon>
        <taxon>Pseudomonadota</taxon>
        <taxon>Alphaproteobacteria</taxon>
        <taxon>Rhodobacterales</taxon>
        <taxon>Rhodobacter group</taxon>
        <taxon>Rhodobacter</taxon>
    </lineage>
</organism>
<dbReference type="HOGENOM" id="CLU_3316014_0_0_5"/>
<protein>
    <submittedName>
        <fullName evidence="2">Uncharacterized protein</fullName>
    </submittedName>
</protein>
<reference key="1">
    <citation type="submission" date="2008-12" db="EMBL/GenBank/DDBJ databases">
        <title>Complete genome sequence of Rhodobacter capsulatus SB1003.</title>
        <authorList>
            <person name="Strnad H."/>
            <person name="Lapidus A."/>
            <person name="Vlcek C."/>
            <person name="Ulbrich P."/>
            <person name="Paces J."/>
            <person name="Maltsev N."/>
            <person name="Kumar V."/>
            <person name="Kogan Y."/>
            <person name="Milgram A."/>
            <person name="Rebrekov D."/>
            <person name="Mazur M."/>
            <person name="Cox R."/>
            <person name="Kyrpides N."/>
            <person name="Kolar M."/>
            <person name="Sachova J."/>
            <person name="Ridl J."/>
            <person name="Ivanova N."/>
            <person name="Kapatral V."/>
            <person name="Los T."/>
            <person name="Lykidis A."/>
            <person name="Mikhailova N."/>
            <person name="Reznik G."/>
            <person name="Vasieva O."/>
            <person name="Fonstein M."/>
            <person name="Paces V."/>
            <person name="Haselkorn R."/>
        </authorList>
    </citation>
    <scope>NUCLEOTIDE SEQUENCE</scope>
    <source>
        <strain>SB1003</strain>
    </source>
</reference>
<sequence>MTRRRAPVKEYLNYDDLTHGRHAKPAPEGAGFTSVSEET</sequence>
<proteinExistence type="predicted"/>
<reference evidence="2 3" key="2">
    <citation type="journal article" date="2010" name="J. Bacteriol.">
        <title>Complete genome sequence of the photosynthetic purple nonsulfur bacterium Rhodobacter capsulatus SB 1003.</title>
        <authorList>
            <person name="Strnad H."/>
            <person name="Lapidus A."/>
            <person name="Paces J."/>
            <person name="Ulbrich P."/>
            <person name="Vlcek C."/>
            <person name="Paces V."/>
            <person name="Haselkorn R."/>
        </authorList>
    </citation>
    <scope>NUCLEOTIDE SEQUENCE [LARGE SCALE GENOMIC DNA]</scope>
    <source>
        <strain evidence="3">ATCC BAA-309 / NBRC 16581 / SB1003</strain>
    </source>
</reference>
<evidence type="ECO:0000313" key="3">
    <source>
        <dbReference type="Proteomes" id="UP000002361"/>
    </source>
</evidence>
<name>D5ARG3_RHOCB</name>
<dbReference type="KEGG" id="rcp:RCAP_rcc03244"/>